<dbReference type="GO" id="GO:0000271">
    <property type="term" value="P:polysaccharide biosynthetic process"/>
    <property type="evidence" value="ECO:0007669"/>
    <property type="project" value="TreeGrafter"/>
</dbReference>
<evidence type="ECO:0000256" key="2">
    <source>
        <dbReference type="ARBA" id="ARBA00037999"/>
    </source>
</evidence>
<dbReference type="RefSeq" id="WP_097231847.1">
    <property type="nucleotide sequence ID" value="NZ_OCNE01000010.1"/>
</dbReference>
<dbReference type="Proteomes" id="UP000219072">
    <property type="component" value="Unassembled WGS sequence"/>
</dbReference>
<feature type="modified residue" description="N6-(pyridoxal phosphate)lysine" evidence="4">
    <location>
        <position position="190"/>
    </location>
</feature>
<dbReference type="Gene3D" id="3.40.640.10">
    <property type="entry name" value="Type I PLP-dependent aspartate aminotransferase-like (Major domain)"/>
    <property type="match status" value="1"/>
</dbReference>
<keyword evidence="1 4" id="KW-0663">Pyridoxal phosphate</keyword>
<dbReference type="InterPro" id="IPR000653">
    <property type="entry name" value="DegT/StrS_aminotransferase"/>
</dbReference>
<dbReference type="PANTHER" id="PTHR30244:SF36">
    <property type="entry name" value="3-OXO-GLUCOSE-6-PHOSPHATE:GLUTAMATE AMINOTRANSFERASE"/>
    <property type="match status" value="1"/>
</dbReference>
<sequence>MSGNAVPFFSPRLFEEERDRILGLVHEVGTAPEQRFLLGAHTRALEDALSRELSDAHVVACGSGTSALVMALAALGVGRGDEVVVPALGCAPLAAAPVALGAVPVFADVDPVTLTMDPEDAERRVTPRTRAVVPAHLFSTMADMPRLRELTARHGVRLLEDSAVAQGAVLDGVPAGLWGDVGLYSFVQVKTFGMPGEGGVVVTRDAELAARVRLSRNHGQAEGERFRHRVVGHNSRFDEVQARVQLARLPGLAARLARRAQLVDRYDALLAPLAERGVRTPPPGRDGRFGYVYTVLADDREGLARALREDGVGCHVYYPRPLPRHAAFRPFAPEGARWPRAESAADRMLSLPLYPGLTDAALGRVADAVRRFAERPATVAPTVSTTPESTHR</sequence>
<dbReference type="PANTHER" id="PTHR30244">
    <property type="entry name" value="TRANSAMINASE"/>
    <property type="match status" value="1"/>
</dbReference>
<dbReference type="GO" id="GO:0008483">
    <property type="term" value="F:transaminase activity"/>
    <property type="evidence" value="ECO:0007669"/>
    <property type="project" value="TreeGrafter"/>
</dbReference>
<dbReference type="EMBL" id="OCNE01000010">
    <property type="protein sequence ID" value="SOD63378.1"/>
    <property type="molecule type" value="Genomic_DNA"/>
</dbReference>
<dbReference type="Pfam" id="PF01041">
    <property type="entry name" value="DegT_DnrJ_EryC1"/>
    <property type="match status" value="1"/>
</dbReference>
<dbReference type="AlphaFoldDB" id="A0A286DXI8"/>
<protein>
    <submittedName>
        <fullName evidence="6">dTDP-4-amino-4,6-dideoxygalactose transaminase</fullName>
    </submittedName>
</protein>
<dbReference type="PIRSF" id="PIRSF000390">
    <property type="entry name" value="PLP_StrS"/>
    <property type="match status" value="1"/>
</dbReference>
<evidence type="ECO:0000256" key="4">
    <source>
        <dbReference type="PIRSR" id="PIRSR000390-2"/>
    </source>
</evidence>
<dbReference type="InterPro" id="IPR015424">
    <property type="entry name" value="PyrdxlP-dep_Trfase"/>
</dbReference>
<comment type="similarity">
    <text evidence="2 5">Belongs to the DegT/DnrJ/EryC1 family.</text>
</comment>
<dbReference type="InterPro" id="IPR015422">
    <property type="entry name" value="PyrdxlP-dep_Trfase_small"/>
</dbReference>
<evidence type="ECO:0000313" key="6">
    <source>
        <dbReference type="EMBL" id="SOD63378.1"/>
    </source>
</evidence>
<evidence type="ECO:0000256" key="1">
    <source>
        <dbReference type="ARBA" id="ARBA00022898"/>
    </source>
</evidence>
<reference evidence="6 7" key="1">
    <citation type="submission" date="2017-09" db="EMBL/GenBank/DDBJ databases">
        <authorList>
            <person name="Ehlers B."/>
            <person name="Leendertz F.H."/>
        </authorList>
    </citation>
    <scope>NUCLEOTIDE SEQUENCE [LARGE SCALE GENOMIC DNA]</scope>
    <source>
        <strain evidence="6 7">CGMCC 4.7095</strain>
    </source>
</reference>
<gene>
    <name evidence="6" type="ORF">SAMN06297387_110110</name>
</gene>
<name>A0A286DXI8_9ACTN</name>
<organism evidence="6 7">
    <name type="scientific">Streptomyces zhaozhouensis</name>
    <dbReference type="NCBI Taxonomy" id="1300267"/>
    <lineage>
        <taxon>Bacteria</taxon>
        <taxon>Bacillati</taxon>
        <taxon>Actinomycetota</taxon>
        <taxon>Actinomycetes</taxon>
        <taxon>Kitasatosporales</taxon>
        <taxon>Streptomycetaceae</taxon>
        <taxon>Streptomyces</taxon>
    </lineage>
</organism>
<dbReference type="OrthoDB" id="9804264at2"/>
<dbReference type="Gene3D" id="3.90.1150.10">
    <property type="entry name" value="Aspartate Aminotransferase, domain 1"/>
    <property type="match status" value="1"/>
</dbReference>
<dbReference type="GO" id="GO:0030170">
    <property type="term" value="F:pyridoxal phosphate binding"/>
    <property type="evidence" value="ECO:0007669"/>
    <property type="project" value="TreeGrafter"/>
</dbReference>
<dbReference type="SUPFAM" id="SSF53383">
    <property type="entry name" value="PLP-dependent transferases"/>
    <property type="match status" value="1"/>
</dbReference>
<dbReference type="InterPro" id="IPR015421">
    <property type="entry name" value="PyrdxlP-dep_Trfase_major"/>
</dbReference>
<accession>A0A286DXI8</accession>
<proteinExistence type="inferred from homology"/>
<keyword evidence="7" id="KW-1185">Reference proteome</keyword>
<evidence type="ECO:0000313" key="7">
    <source>
        <dbReference type="Proteomes" id="UP000219072"/>
    </source>
</evidence>
<evidence type="ECO:0000256" key="3">
    <source>
        <dbReference type="PIRSR" id="PIRSR000390-1"/>
    </source>
</evidence>
<dbReference type="CDD" id="cd00616">
    <property type="entry name" value="AHBA_syn"/>
    <property type="match status" value="1"/>
</dbReference>
<feature type="active site" description="Proton acceptor" evidence="3">
    <location>
        <position position="190"/>
    </location>
</feature>
<evidence type="ECO:0000256" key="5">
    <source>
        <dbReference type="RuleBase" id="RU004508"/>
    </source>
</evidence>